<protein>
    <submittedName>
        <fullName evidence="2">Oxidoreductase</fullName>
    </submittedName>
</protein>
<sequence length="258" mass="26901">MYSTSSATSAWLNDGINRDFAYTRRLAIVGRGRVGFALTRALRQAGVDVGEPLGRDPDVGDAEVVLLCVPDGAVAAAAARLPRDLVVGHCSGAMALDVLSPHEGFSLHPLMTITHLAPAPLAGCVAAVDGTSARSLAIARDLATRLDMRPIAVPERDRATYHAAASVAANFTVTVLGLAEDLAKTAGLDRDAYLPLVEAAVRNWARTGAADSLTGPVARGDEITVQRQRDAVQARCPGAAELFDALVSATKTLAANKR</sequence>
<accession>A0ABQ2UL85</accession>
<dbReference type="EMBL" id="BMRE01000016">
    <property type="protein sequence ID" value="GGU43317.1"/>
    <property type="molecule type" value="Genomic_DNA"/>
</dbReference>
<dbReference type="InterPro" id="IPR008927">
    <property type="entry name" value="6-PGluconate_DH-like_C_sf"/>
</dbReference>
<proteinExistence type="predicted"/>
<reference evidence="3" key="1">
    <citation type="journal article" date="2019" name="Int. J. Syst. Evol. Microbiol.">
        <title>The Global Catalogue of Microorganisms (GCM) 10K type strain sequencing project: providing services to taxonomists for standard genome sequencing and annotation.</title>
        <authorList>
            <consortium name="The Broad Institute Genomics Platform"/>
            <consortium name="The Broad Institute Genome Sequencing Center for Infectious Disease"/>
            <person name="Wu L."/>
            <person name="Ma J."/>
        </authorList>
    </citation>
    <scope>NUCLEOTIDE SEQUENCE [LARGE SCALE GENOMIC DNA]</scope>
    <source>
        <strain evidence="3">JCM 3296</strain>
    </source>
</reference>
<evidence type="ECO:0000259" key="1">
    <source>
        <dbReference type="Pfam" id="PF10728"/>
    </source>
</evidence>
<dbReference type="Gene3D" id="1.10.1040.20">
    <property type="entry name" value="ProC-like, C-terminal domain"/>
    <property type="match status" value="1"/>
</dbReference>
<dbReference type="SUPFAM" id="SSF48179">
    <property type="entry name" value="6-phosphogluconate dehydrogenase C-terminal domain-like"/>
    <property type="match status" value="1"/>
</dbReference>
<organism evidence="2 3">
    <name type="scientific">Lentzea flava</name>
    <dbReference type="NCBI Taxonomy" id="103732"/>
    <lineage>
        <taxon>Bacteria</taxon>
        <taxon>Bacillati</taxon>
        <taxon>Actinomycetota</taxon>
        <taxon>Actinomycetes</taxon>
        <taxon>Pseudonocardiales</taxon>
        <taxon>Pseudonocardiaceae</taxon>
        <taxon>Lentzea</taxon>
    </lineage>
</organism>
<dbReference type="Proteomes" id="UP000649573">
    <property type="component" value="Unassembled WGS sequence"/>
</dbReference>
<dbReference type="InterPro" id="IPR018931">
    <property type="entry name" value="DUF2520"/>
</dbReference>
<comment type="caution">
    <text evidence="2">The sequence shown here is derived from an EMBL/GenBank/DDBJ whole genome shotgun (WGS) entry which is preliminary data.</text>
</comment>
<evidence type="ECO:0000313" key="3">
    <source>
        <dbReference type="Proteomes" id="UP000649573"/>
    </source>
</evidence>
<name>A0ABQ2UL85_9PSEU</name>
<gene>
    <name evidence="2" type="ORF">GCM10010178_39770</name>
</gene>
<dbReference type="InterPro" id="IPR036291">
    <property type="entry name" value="NAD(P)-bd_dom_sf"/>
</dbReference>
<feature type="domain" description="DUF2520" evidence="1">
    <location>
        <begin position="124"/>
        <end position="248"/>
    </location>
</feature>
<dbReference type="PANTHER" id="PTHR40459">
    <property type="entry name" value="CONSERVED HYPOTHETICAL ALANINE AND LEUCINE RICH PROTEIN"/>
    <property type="match status" value="1"/>
</dbReference>
<dbReference type="Pfam" id="PF10728">
    <property type="entry name" value="DUF2520"/>
    <property type="match status" value="1"/>
</dbReference>
<keyword evidence="3" id="KW-1185">Reference proteome</keyword>
<dbReference type="PANTHER" id="PTHR40459:SF1">
    <property type="entry name" value="CONSERVED HYPOTHETICAL ALANINE AND LEUCINE RICH PROTEIN"/>
    <property type="match status" value="1"/>
</dbReference>
<evidence type="ECO:0000313" key="2">
    <source>
        <dbReference type="EMBL" id="GGU43317.1"/>
    </source>
</evidence>
<dbReference type="Gene3D" id="3.40.50.720">
    <property type="entry name" value="NAD(P)-binding Rossmann-like Domain"/>
    <property type="match status" value="1"/>
</dbReference>
<dbReference type="SUPFAM" id="SSF51735">
    <property type="entry name" value="NAD(P)-binding Rossmann-fold domains"/>
    <property type="match status" value="1"/>
</dbReference>
<dbReference type="InterPro" id="IPR037108">
    <property type="entry name" value="TM1727-like_C_sf"/>
</dbReference>